<feature type="transmembrane region" description="Helical" evidence="6">
    <location>
        <begin position="431"/>
        <end position="451"/>
    </location>
</feature>
<evidence type="ECO:0008006" key="11">
    <source>
        <dbReference type="Google" id="ProtNLM"/>
    </source>
</evidence>
<feature type="transmembrane region" description="Helical" evidence="6">
    <location>
        <begin position="336"/>
        <end position="362"/>
    </location>
</feature>
<feature type="domain" description="MacB-like periplasmic core" evidence="8">
    <location>
        <begin position="20"/>
        <end position="242"/>
    </location>
</feature>
<feature type="transmembrane region" description="Helical" evidence="6">
    <location>
        <begin position="761"/>
        <end position="781"/>
    </location>
</feature>
<evidence type="ECO:0000313" key="10">
    <source>
        <dbReference type="Proteomes" id="UP000002774"/>
    </source>
</evidence>
<dbReference type="RefSeq" id="WP_008506348.1">
    <property type="nucleotide sequence ID" value="NZ_CM001403.1"/>
</dbReference>
<evidence type="ECO:0000313" key="9">
    <source>
        <dbReference type="EMBL" id="EHQ26292.1"/>
    </source>
</evidence>
<feature type="transmembrane region" description="Helical" evidence="6">
    <location>
        <begin position="21"/>
        <end position="42"/>
    </location>
</feature>
<keyword evidence="4 6" id="KW-1133">Transmembrane helix</keyword>
<evidence type="ECO:0000256" key="3">
    <source>
        <dbReference type="ARBA" id="ARBA00022692"/>
    </source>
</evidence>
<evidence type="ECO:0000256" key="6">
    <source>
        <dbReference type="SAM" id="Phobius"/>
    </source>
</evidence>
<evidence type="ECO:0000256" key="1">
    <source>
        <dbReference type="ARBA" id="ARBA00004651"/>
    </source>
</evidence>
<accession>H1YG04</accession>
<evidence type="ECO:0000256" key="5">
    <source>
        <dbReference type="ARBA" id="ARBA00023136"/>
    </source>
</evidence>
<dbReference type="HOGENOM" id="CLU_008713_1_0_10"/>
<feature type="domain" description="ABC3 transporter permease C-terminal" evidence="7">
    <location>
        <begin position="295"/>
        <end position="411"/>
    </location>
</feature>
<evidence type="ECO:0000256" key="2">
    <source>
        <dbReference type="ARBA" id="ARBA00022475"/>
    </source>
</evidence>
<protein>
    <recommendedName>
        <fullName evidence="11">ABC transporter permease</fullName>
    </recommendedName>
</protein>
<sequence>MIRNYIKIAWRNMVRNKFSSLINITGLAVGMAVAMLIGLWIWDELSFNKYFKNYDRIVMAMQHQTLNGNVLTQTYMPIPLGYKMSQEYRNDFKYVVLATNINEHILAYGDKKLNQMGNCMQAEAPDLLTLNMLKGNRKALQDPSSILLSNKLAKALFGDADPMGKVLKLDAKWSVKVSGVYQDLPQNTTFNNLAFIAPWNLYITTMPWLKRAETKWGNNSWQIFCMLNPHADIDAVSAKIRDLKLNNLALQNDKVGVAFKPSIFLFPISKWHLYSEFKNGVNTGGRIQFVWMFGIIGVFVLFLACINFMNLSTARSEKRAKEVGIRKTIGSLRSQLIGQFFCESLMVTAFGLLLSFVLVQLTLPWFNQVADKNMSILWANPIFWLMCVSFSLVTGLIAGSYPALYLSSFQPVKVLKGTFKAGRLAALPRKVLVVLQFTVSIILIIGTVIIFRQVQFTKNRPVGYNRDGLIQVYMKTAPIHDHFAAVRHDLLETGTIAEIAESGSSLTEVSSNYSGFTWRGKDPNTQDDFGWVPISPEFGKVAGWTLKEGRNFSKDMLTDSSGMILNESAVKFMGLDHPIGEIINSGPQQFRVIGVIQYMVMSSPYDPVKPTMFSLLSERENIINIRVNPHASTREALAKAEAIFKKYDPDSPFDYHFTDTEYAKKFGDEERIGKLSALFTTLAIFISCLGLFGMASFMAEQRTKEIGVRKVLGASVFNLWRLMSADFVVLIVISLLIAIPVAYYFMHGWLQNYKYRTELSWWIFAATGIGSIIITLCTVSFQSIKAALNNPVKSLRSE</sequence>
<dbReference type="InterPro" id="IPR050250">
    <property type="entry name" value="Macrolide_Exporter_MacB"/>
</dbReference>
<dbReference type="GO" id="GO:0022857">
    <property type="term" value="F:transmembrane transporter activity"/>
    <property type="evidence" value="ECO:0007669"/>
    <property type="project" value="TreeGrafter"/>
</dbReference>
<gene>
    <name evidence="9" type="ORF">Mucpa_2153</name>
</gene>
<dbReference type="AlphaFoldDB" id="H1YG04"/>
<dbReference type="Pfam" id="PF12704">
    <property type="entry name" value="MacB_PCD"/>
    <property type="match status" value="2"/>
</dbReference>
<feature type="domain" description="MacB-like periplasmic core" evidence="8">
    <location>
        <begin position="437"/>
        <end position="642"/>
    </location>
</feature>
<dbReference type="InterPro" id="IPR003838">
    <property type="entry name" value="ABC3_permease_C"/>
</dbReference>
<proteinExistence type="predicted"/>
<feature type="transmembrane region" description="Helical" evidence="6">
    <location>
        <begin position="675"/>
        <end position="698"/>
    </location>
</feature>
<dbReference type="eggNOG" id="COG0577">
    <property type="taxonomic scope" value="Bacteria"/>
</dbReference>
<feature type="domain" description="ABC3 transporter permease C-terminal" evidence="7">
    <location>
        <begin position="678"/>
        <end position="787"/>
    </location>
</feature>
<dbReference type="Pfam" id="PF02687">
    <property type="entry name" value="FtsX"/>
    <property type="match status" value="2"/>
</dbReference>
<dbReference type="PANTHER" id="PTHR30572:SF18">
    <property type="entry name" value="ABC-TYPE MACROLIDE FAMILY EXPORT SYSTEM PERMEASE COMPONENT 2"/>
    <property type="match status" value="1"/>
</dbReference>
<feature type="transmembrane region" description="Helical" evidence="6">
    <location>
        <begin position="289"/>
        <end position="311"/>
    </location>
</feature>
<organism evidence="9 10">
    <name type="scientific">Mucilaginibacter paludis DSM 18603</name>
    <dbReference type="NCBI Taxonomy" id="714943"/>
    <lineage>
        <taxon>Bacteria</taxon>
        <taxon>Pseudomonadati</taxon>
        <taxon>Bacteroidota</taxon>
        <taxon>Sphingobacteriia</taxon>
        <taxon>Sphingobacteriales</taxon>
        <taxon>Sphingobacteriaceae</taxon>
        <taxon>Mucilaginibacter</taxon>
    </lineage>
</organism>
<keyword evidence="10" id="KW-1185">Reference proteome</keyword>
<evidence type="ECO:0000256" key="4">
    <source>
        <dbReference type="ARBA" id="ARBA00022989"/>
    </source>
</evidence>
<dbReference type="PANTHER" id="PTHR30572">
    <property type="entry name" value="MEMBRANE COMPONENT OF TRANSPORTER-RELATED"/>
    <property type="match status" value="1"/>
</dbReference>
<evidence type="ECO:0000259" key="7">
    <source>
        <dbReference type="Pfam" id="PF02687"/>
    </source>
</evidence>
<feature type="transmembrane region" description="Helical" evidence="6">
    <location>
        <begin position="382"/>
        <end position="406"/>
    </location>
</feature>
<keyword evidence="3 6" id="KW-0812">Transmembrane</keyword>
<dbReference type="InterPro" id="IPR025857">
    <property type="entry name" value="MacB_PCD"/>
</dbReference>
<name>H1YG04_9SPHI</name>
<dbReference type="EMBL" id="CM001403">
    <property type="protein sequence ID" value="EHQ26292.1"/>
    <property type="molecule type" value="Genomic_DNA"/>
</dbReference>
<keyword evidence="5 6" id="KW-0472">Membrane</keyword>
<dbReference type="Proteomes" id="UP000002774">
    <property type="component" value="Chromosome"/>
</dbReference>
<reference evidence="9" key="1">
    <citation type="submission" date="2011-09" db="EMBL/GenBank/DDBJ databases">
        <title>The permanent draft genome of Mucilaginibacter paludis DSM 18603.</title>
        <authorList>
            <consortium name="US DOE Joint Genome Institute (JGI-PGF)"/>
            <person name="Lucas S."/>
            <person name="Han J."/>
            <person name="Lapidus A."/>
            <person name="Bruce D."/>
            <person name="Goodwin L."/>
            <person name="Pitluck S."/>
            <person name="Peters L."/>
            <person name="Kyrpides N."/>
            <person name="Mavromatis K."/>
            <person name="Ivanova N."/>
            <person name="Mikhailova N."/>
            <person name="Held B."/>
            <person name="Detter J.C."/>
            <person name="Tapia R."/>
            <person name="Han C."/>
            <person name="Land M."/>
            <person name="Hauser L."/>
            <person name="Markowitz V."/>
            <person name="Cheng J.-F."/>
            <person name="Hugenholtz P."/>
            <person name="Woyke T."/>
            <person name="Wu D."/>
            <person name="Tindall B."/>
            <person name="Brambilla E."/>
            <person name="Klenk H.-P."/>
            <person name="Eisen J.A."/>
        </authorList>
    </citation>
    <scope>NUCLEOTIDE SEQUENCE [LARGE SCALE GENOMIC DNA]</scope>
    <source>
        <strain evidence="9">DSM 18603</strain>
    </source>
</reference>
<dbReference type="GO" id="GO:0005886">
    <property type="term" value="C:plasma membrane"/>
    <property type="evidence" value="ECO:0007669"/>
    <property type="project" value="UniProtKB-SubCell"/>
</dbReference>
<feature type="transmembrane region" description="Helical" evidence="6">
    <location>
        <begin position="719"/>
        <end position="746"/>
    </location>
</feature>
<evidence type="ECO:0000259" key="8">
    <source>
        <dbReference type="Pfam" id="PF12704"/>
    </source>
</evidence>
<keyword evidence="2" id="KW-1003">Cell membrane</keyword>
<comment type="subcellular location">
    <subcellularLocation>
        <location evidence="1">Cell membrane</location>
        <topology evidence="1">Multi-pass membrane protein</topology>
    </subcellularLocation>
</comment>
<dbReference type="STRING" id="714943.Mucpa_2153"/>
<dbReference type="OrthoDB" id="1451596at2"/>